<sequence length="290" mass="32533">MVEGTTGKKDKRMKQYIWFHPLYIAETAKTTVVGQMRNAEKHGYIVLKEKELNKVSTRDHLSIVGHSFSPKLEVEADIDAMSLLVRSPKGMECELAEDIAQQEDTGFYIQGETAEQCIKRLQQAGLKKGPLLLSLECCIAAAANGIAEQLSSHRFFINTIIEANTSGIGRNPGNLSWSMPEDCFGRVVLQDSKNPWIFLLGGSQVAKRSHGTYQISEVIRTILQQDFHSRFFSHYRPGLRGGRVGRYCESTGQRITREKAVAFALEQRGSATDIALQEMDKEEENRVLSH</sequence>
<dbReference type="EMBL" id="UGOA01000001">
    <property type="protein sequence ID" value="STX42210.1"/>
    <property type="molecule type" value="Genomic_DNA"/>
</dbReference>
<evidence type="ECO:0000313" key="1">
    <source>
        <dbReference type="EMBL" id="STX42210.1"/>
    </source>
</evidence>
<organism evidence="1 2">
    <name type="scientific">Legionella donaldsonii</name>
    <dbReference type="NCBI Taxonomy" id="45060"/>
    <lineage>
        <taxon>Bacteria</taxon>
        <taxon>Pseudomonadati</taxon>
        <taxon>Pseudomonadota</taxon>
        <taxon>Gammaproteobacteria</taxon>
        <taxon>Legionellales</taxon>
        <taxon>Legionellaceae</taxon>
        <taxon>Legionella</taxon>
    </lineage>
</organism>
<dbReference type="AlphaFoldDB" id="A0A378JC58"/>
<dbReference type="Proteomes" id="UP000254677">
    <property type="component" value="Unassembled WGS sequence"/>
</dbReference>
<protein>
    <submittedName>
        <fullName evidence="1">Uncharacterized protein</fullName>
    </submittedName>
</protein>
<accession>A0A378JC58</accession>
<gene>
    <name evidence="1" type="ORF">NCTC13292_01433</name>
</gene>
<keyword evidence="2" id="KW-1185">Reference proteome</keyword>
<evidence type="ECO:0000313" key="2">
    <source>
        <dbReference type="Proteomes" id="UP000254677"/>
    </source>
</evidence>
<proteinExistence type="predicted"/>
<name>A0A378JC58_9GAMM</name>
<reference evidence="1 2" key="1">
    <citation type="submission" date="2018-06" db="EMBL/GenBank/DDBJ databases">
        <authorList>
            <consortium name="Pathogen Informatics"/>
            <person name="Doyle S."/>
        </authorList>
    </citation>
    <scope>NUCLEOTIDE SEQUENCE [LARGE SCALE GENOMIC DNA]</scope>
    <source>
        <strain evidence="1 2">NCTC13292</strain>
    </source>
</reference>